<gene>
    <name evidence="2" type="ORF">C1SCF055_LOCUS37157</name>
</gene>
<evidence type="ECO:0000256" key="1">
    <source>
        <dbReference type="SAM" id="SignalP"/>
    </source>
</evidence>
<dbReference type="EMBL" id="CAMXCT010005334">
    <property type="protein sequence ID" value="CAI4012056.1"/>
    <property type="molecule type" value="Genomic_DNA"/>
</dbReference>
<sequence>MGLLGLLTAVVSMVGWSRLRQTRHVSRRQTPGAITSEPGQLKACAVRPVLWTSPSQDFEGILMDPEEKSFEAFKKLGTELPGPVLGISNPVTQLQPHDEAIRVVSAN</sequence>
<keyword evidence="4" id="KW-1185">Reference proteome</keyword>
<evidence type="ECO:0000313" key="3">
    <source>
        <dbReference type="EMBL" id="CAL4799368.1"/>
    </source>
</evidence>
<feature type="signal peptide" evidence="1">
    <location>
        <begin position="1"/>
        <end position="19"/>
    </location>
</feature>
<protein>
    <submittedName>
        <fullName evidence="2">Uncharacterized protein</fullName>
    </submittedName>
</protein>
<feature type="chain" id="PRO_5043273048" evidence="1">
    <location>
        <begin position="20"/>
        <end position="107"/>
    </location>
</feature>
<reference evidence="2" key="1">
    <citation type="submission" date="2022-10" db="EMBL/GenBank/DDBJ databases">
        <authorList>
            <person name="Chen Y."/>
            <person name="Dougan E. K."/>
            <person name="Chan C."/>
            <person name="Rhodes N."/>
            <person name="Thang M."/>
        </authorList>
    </citation>
    <scope>NUCLEOTIDE SEQUENCE</scope>
</reference>
<comment type="caution">
    <text evidence="2">The sequence shown here is derived from an EMBL/GenBank/DDBJ whole genome shotgun (WGS) entry which is preliminary data.</text>
</comment>
<reference evidence="3 4" key="2">
    <citation type="submission" date="2024-05" db="EMBL/GenBank/DDBJ databases">
        <authorList>
            <person name="Chen Y."/>
            <person name="Shah S."/>
            <person name="Dougan E. K."/>
            <person name="Thang M."/>
            <person name="Chan C."/>
        </authorList>
    </citation>
    <scope>NUCLEOTIDE SEQUENCE [LARGE SCALE GENOMIC DNA]</scope>
</reference>
<dbReference type="AlphaFoldDB" id="A0A9P1GFH7"/>
<evidence type="ECO:0000313" key="4">
    <source>
        <dbReference type="Proteomes" id="UP001152797"/>
    </source>
</evidence>
<evidence type="ECO:0000313" key="2">
    <source>
        <dbReference type="EMBL" id="CAI4012056.1"/>
    </source>
</evidence>
<organism evidence="2">
    <name type="scientific">Cladocopium goreaui</name>
    <dbReference type="NCBI Taxonomy" id="2562237"/>
    <lineage>
        <taxon>Eukaryota</taxon>
        <taxon>Sar</taxon>
        <taxon>Alveolata</taxon>
        <taxon>Dinophyceae</taxon>
        <taxon>Suessiales</taxon>
        <taxon>Symbiodiniaceae</taxon>
        <taxon>Cladocopium</taxon>
    </lineage>
</organism>
<dbReference type="EMBL" id="CAMXCT020005334">
    <property type="protein sequence ID" value="CAL1165431.1"/>
    <property type="molecule type" value="Genomic_DNA"/>
</dbReference>
<keyword evidence="1" id="KW-0732">Signal</keyword>
<dbReference type="EMBL" id="CAMXCT030005334">
    <property type="protein sequence ID" value="CAL4799368.1"/>
    <property type="molecule type" value="Genomic_DNA"/>
</dbReference>
<dbReference type="Proteomes" id="UP001152797">
    <property type="component" value="Unassembled WGS sequence"/>
</dbReference>
<name>A0A9P1GFH7_9DINO</name>
<proteinExistence type="predicted"/>
<accession>A0A9P1GFH7</accession>